<proteinExistence type="predicted"/>
<protein>
    <submittedName>
        <fullName evidence="2">Uncharacterized protein</fullName>
    </submittedName>
</protein>
<accession>A0ABP1QJM6</accession>
<gene>
    <name evidence="2" type="ORF">ODALV1_LOCUS12043</name>
</gene>
<keyword evidence="1" id="KW-0472">Membrane</keyword>
<keyword evidence="3" id="KW-1185">Reference proteome</keyword>
<organism evidence="2 3">
    <name type="scientific">Orchesella dallaii</name>
    <dbReference type="NCBI Taxonomy" id="48710"/>
    <lineage>
        <taxon>Eukaryota</taxon>
        <taxon>Metazoa</taxon>
        <taxon>Ecdysozoa</taxon>
        <taxon>Arthropoda</taxon>
        <taxon>Hexapoda</taxon>
        <taxon>Collembola</taxon>
        <taxon>Entomobryomorpha</taxon>
        <taxon>Entomobryoidea</taxon>
        <taxon>Orchesellidae</taxon>
        <taxon>Orchesellinae</taxon>
        <taxon>Orchesella</taxon>
    </lineage>
</organism>
<name>A0ABP1QJM6_9HEXA</name>
<dbReference type="Proteomes" id="UP001642540">
    <property type="component" value="Unassembled WGS sequence"/>
</dbReference>
<evidence type="ECO:0000313" key="2">
    <source>
        <dbReference type="EMBL" id="CAL8105369.1"/>
    </source>
</evidence>
<sequence>MQIHMGPGVDTICTILKPLAGLWLMIPDGYHLQIFTAIVVVSGSLLIISRLFCANEYVLPKRELKLVRRGLDYVGNATERKKVLYSEYLRQSLSDADFCE</sequence>
<dbReference type="EMBL" id="CAXLJM020000036">
    <property type="protein sequence ID" value="CAL8105369.1"/>
    <property type="molecule type" value="Genomic_DNA"/>
</dbReference>
<keyword evidence="1" id="KW-0812">Transmembrane</keyword>
<reference evidence="2 3" key="1">
    <citation type="submission" date="2024-08" db="EMBL/GenBank/DDBJ databases">
        <authorList>
            <person name="Cucini C."/>
            <person name="Frati F."/>
        </authorList>
    </citation>
    <scope>NUCLEOTIDE SEQUENCE [LARGE SCALE GENOMIC DNA]</scope>
</reference>
<evidence type="ECO:0000313" key="3">
    <source>
        <dbReference type="Proteomes" id="UP001642540"/>
    </source>
</evidence>
<evidence type="ECO:0000256" key="1">
    <source>
        <dbReference type="SAM" id="Phobius"/>
    </source>
</evidence>
<keyword evidence="1" id="KW-1133">Transmembrane helix</keyword>
<feature type="transmembrane region" description="Helical" evidence="1">
    <location>
        <begin position="32"/>
        <end position="53"/>
    </location>
</feature>
<comment type="caution">
    <text evidence="2">The sequence shown here is derived from an EMBL/GenBank/DDBJ whole genome shotgun (WGS) entry which is preliminary data.</text>
</comment>